<dbReference type="Pfam" id="PF12161">
    <property type="entry name" value="HsdM_N"/>
    <property type="match status" value="1"/>
</dbReference>
<dbReference type="Proteomes" id="UP000006503">
    <property type="component" value="Chromosome"/>
</dbReference>
<dbReference type="KEGG" id="ppx:T1E_0673"/>
<sequence>MRKIHELSNFIWSIADLLRDAYRLSQYERVLLPLVVLRRFDCVLESTKEAVLASYTQYKGKLNDEVLDSLLNNVSGQRLHNHSPLSFKKMKDDPYNVHLNLISYINGFSKKRPRDL</sequence>
<evidence type="ECO:0000256" key="1">
    <source>
        <dbReference type="ARBA" id="ARBA00006594"/>
    </source>
</evidence>
<dbReference type="InterPro" id="IPR038333">
    <property type="entry name" value="T1MK-like_N_sf"/>
</dbReference>
<dbReference type="RefSeq" id="WP_014859371.1">
    <property type="nucleotide sequence ID" value="NC_018220.1"/>
</dbReference>
<dbReference type="HOGENOM" id="CLU_057116_1_0_6"/>
<evidence type="ECO:0000313" key="5">
    <source>
        <dbReference type="Proteomes" id="UP000006503"/>
    </source>
</evidence>
<dbReference type="Gene3D" id="1.20.1260.30">
    <property type="match status" value="1"/>
</dbReference>
<feature type="domain" description="N6 adenine-specific DNA methyltransferase N-terminal" evidence="3">
    <location>
        <begin position="7"/>
        <end position="112"/>
    </location>
</feature>
<dbReference type="PATRIC" id="fig|1196325.3.peg.675"/>
<dbReference type="SUPFAM" id="SSF53335">
    <property type="entry name" value="S-adenosyl-L-methionine-dependent methyltransferases"/>
    <property type="match status" value="1"/>
</dbReference>
<evidence type="ECO:0000259" key="3">
    <source>
        <dbReference type="Pfam" id="PF12161"/>
    </source>
</evidence>
<dbReference type="EMBL" id="CP003734">
    <property type="protein sequence ID" value="AFO46531.1"/>
    <property type="molecule type" value="Genomic_DNA"/>
</dbReference>
<evidence type="ECO:0000256" key="2">
    <source>
        <dbReference type="ARBA" id="ARBA00022747"/>
    </source>
</evidence>
<comment type="similarity">
    <text evidence="1">Belongs to the N(4)/N(6)-methyltransferase family.</text>
</comment>
<organism evidence="4 5">
    <name type="scientific">Pseudomonas putida (strain DOT-T1E)</name>
    <dbReference type="NCBI Taxonomy" id="1196325"/>
    <lineage>
        <taxon>Bacteria</taxon>
        <taxon>Pseudomonadati</taxon>
        <taxon>Pseudomonadota</taxon>
        <taxon>Gammaproteobacteria</taxon>
        <taxon>Pseudomonadales</taxon>
        <taxon>Pseudomonadaceae</taxon>
        <taxon>Pseudomonas</taxon>
    </lineage>
</organism>
<dbReference type="GO" id="GO:0009307">
    <property type="term" value="P:DNA restriction-modification system"/>
    <property type="evidence" value="ECO:0007669"/>
    <property type="project" value="UniProtKB-KW"/>
</dbReference>
<protein>
    <submittedName>
        <fullName evidence="4">Type I restriction-modification system</fullName>
    </submittedName>
</protein>
<gene>
    <name evidence="4" type="ordered locus">T1E_0673</name>
</gene>
<evidence type="ECO:0000313" key="4">
    <source>
        <dbReference type="EMBL" id="AFO46531.1"/>
    </source>
</evidence>
<proteinExistence type="inferred from homology"/>
<reference evidence="5" key="1">
    <citation type="journal article" date="2013" name="Microb. Biotechnol.">
        <title>Metabolic potential of the organic-solvent tolerant Pseudomonas putida DOT-T1E deduced from its annotated genome.</title>
        <authorList>
            <person name="Udaondo Z."/>
            <person name="Molina L."/>
            <person name="Daniels C."/>
            <person name="Gomez M.J."/>
            <person name="Molina-Henares M.A."/>
            <person name="Matilla M.A."/>
            <person name="Roca A."/>
            <person name="Fernandez M."/>
            <person name="Duque E."/>
            <person name="Segura A."/>
            <person name="Ramos J.L."/>
        </authorList>
    </citation>
    <scope>NUCLEOTIDE SEQUENCE [LARGE SCALE GENOMIC DNA]</scope>
    <source>
        <strain evidence="5">DOT-T1E</strain>
    </source>
</reference>
<accession>I7C0E3</accession>
<keyword evidence="2" id="KW-0680">Restriction system</keyword>
<name>I7C0E3_PSEPT</name>
<dbReference type="InterPro" id="IPR029063">
    <property type="entry name" value="SAM-dependent_MTases_sf"/>
</dbReference>
<dbReference type="AlphaFoldDB" id="I7C0E3"/>
<dbReference type="InterPro" id="IPR022749">
    <property type="entry name" value="D12N6_MeTrfase_N"/>
</dbReference>